<name>A0A917L070_9PROT</name>
<dbReference type="Gene3D" id="1.20.1250.20">
    <property type="entry name" value="MFS general substrate transporter like domains"/>
    <property type="match status" value="1"/>
</dbReference>
<comment type="caution">
    <text evidence="8">The sequence shown here is derived from an EMBL/GenBank/DDBJ whole genome shotgun (WGS) entry which is preliminary data.</text>
</comment>
<evidence type="ECO:0000256" key="6">
    <source>
        <dbReference type="SAM" id="Phobius"/>
    </source>
</evidence>
<reference evidence="8" key="2">
    <citation type="submission" date="2020-09" db="EMBL/GenBank/DDBJ databases">
        <authorList>
            <person name="Sun Q."/>
            <person name="Zhou Y."/>
        </authorList>
    </citation>
    <scope>NUCLEOTIDE SEQUENCE</scope>
    <source>
        <strain evidence="8">CGMCC 1.3617</strain>
    </source>
</reference>
<keyword evidence="9" id="KW-1185">Reference proteome</keyword>
<accession>A0A917L070</accession>
<evidence type="ECO:0000256" key="1">
    <source>
        <dbReference type="ARBA" id="ARBA00004651"/>
    </source>
</evidence>
<gene>
    <name evidence="8" type="ORF">GCM10011320_46390</name>
</gene>
<feature type="transmembrane region" description="Helical" evidence="6">
    <location>
        <begin position="166"/>
        <end position="185"/>
    </location>
</feature>
<feature type="transmembrane region" description="Helical" evidence="6">
    <location>
        <begin position="373"/>
        <end position="397"/>
    </location>
</feature>
<dbReference type="PANTHER" id="PTHR43124:SF3">
    <property type="entry name" value="CHLORAMPHENICOL EFFLUX PUMP RV0191"/>
    <property type="match status" value="1"/>
</dbReference>
<dbReference type="InterPro" id="IPR036259">
    <property type="entry name" value="MFS_trans_sf"/>
</dbReference>
<dbReference type="InterPro" id="IPR050189">
    <property type="entry name" value="MFS_Efflux_Transporters"/>
</dbReference>
<dbReference type="SUPFAM" id="SSF103473">
    <property type="entry name" value="MFS general substrate transporter"/>
    <property type="match status" value="1"/>
</dbReference>
<feature type="transmembrane region" description="Helical" evidence="6">
    <location>
        <begin position="48"/>
        <end position="67"/>
    </location>
</feature>
<keyword evidence="3 6" id="KW-0812">Transmembrane</keyword>
<feature type="transmembrane region" description="Helical" evidence="6">
    <location>
        <begin position="212"/>
        <end position="241"/>
    </location>
</feature>
<feature type="transmembrane region" description="Helical" evidence="6">
    <location>
        <begin position="136"/>
        <end position="160"/>
    </location>
</feature>
<evidence type="ECO:0000259" key="7">
    <source>
        <dbReference type="PROSITE" id="PS50850"/>
    </source>
</evidence>
<dbReference type="RefSeq" id="WP_188971254.1">
    <property type="nucleotide sequence ID" value="NZ_BMKW01000012.1"/>
</dbReference>
<sequence length="401" mass="40838">MPLLPGTPRFVAAMVAAQVLTQIGAFTLPALLPVYIDRWSLSGTEAGWLIGIFFAAYVPAVPVLLALTDRIPTRRIYLVGTGATALAHLGFGLLADDFWSGLAFRALAGIGWAGAYMPGLKAIADPMTGSAQTRAVSWHAAGVGFAGSLSFAMAGVIASLAGPDAAFLAGGIMAAGAFAIALGILPDTPPPRRAGGRRLLDFRPVLRNRRALAWIAGYCVHTLELAVLRAWGVAFLAASFAVTAPPAWVPGPTVLFTIAGLIGNVVSLFGNEASECFGRARIVSVAMLGGAALSLVTGFSAGAPALFAVACVFAWNAAIYLDSSALTAGTVQAAEPALRGATMGVHSMAGYAGGFVGPLLTGVVLDGAGGDGALAWGFAFGQVALITLAGFAVLRWLGRRA</sequence>
<evidence type="ECO:0000313" key="9">
    <source>
        <dbReference type="Proteomes" id="UP000661507"/>
    </source>
</evidence>
<evidence type="ECO:0000313" key="8">
    <source>
        <dbReference type="EMBL" id="GGJ33439.1"/>
    </source>
</evidence>
<dbReference type="PANTHER" id="PTHR43124">
    <property type="entry name" value="PURINE EFFLUX PUMP PBUE"/>
    <property type="match status" value="1"/>
</dbReference>
<dbReference type="GO" id="GO:0005886">
    <property type="term" value="C:plasma membrane"/>
    <property type="evidence" value="ECO:0007669"/>
    <property type="project" value="UniProtKB-SubCell"/>
</dbReference>
<keyword evidence="2" id="KW-1003">Cell membrane</keyword>
<feature type="transmembrane region" description="Helical" evidence="6">
    <location>
        <begin position="101"/>
        <end position="124"/>
    </location>
</feature>
<dbReference type="InterPro" id="IPR011701">
    <property type="entry name" value="MFS"/>
</dbReference>
<comment type="subcellular location">
    <subcellularLocation>
        <location evidence="1">Cell membrane</location>
        <topology evidence="1">Multi-pass membrane protein</topology>
    </subcellularLocation>
</comment>
<dbReference type="PROSITE" id="PS50850">
    <property type="entry name" value="MFS"/>
    <property type="match status" value="1"/>
</dbReference>
<dbReference type="Pfam" id="PF07690">
    <property type="entry name" value="MFS_1"/>
    <property type="match status" value="1"/>
</dbReference>
<proteinExistence type="predicted"/>
<reference evidence="8" key="1">
    <citation type="journal article" date="2014" name="Int. J. Syst. Evol. Microbiol.">
        <title>Complete genome sequence of Corynebacterium casei LMG S-19264T (=DSM 44701T), isolated from a smear-ripened cheese.</title>
        <authorList>
            <consortium name="US DOE Joint Genome Institute (JGI-PGF)"/>
            <person name="Walter F."/>
            <person name="Albersmeier A."/>
            <person name="Kalinowski J."/>
            <person name="Ruckert C."/>
        </authorList>
    </citation>
    <scope>NUCLEOTIDE SEQUENCE</scope>
    <source>
        <strain evidence="8">CGMCC 1.3617</strain>
    </source>
</reference>
<dbReference type="GO" id="GO:0022857">
    <property type="term" value="F:transmembrane transporter activity"/>
    <property type="evidence" value="ECO:0007669"/>
    <property type="project" value="InterPro"/>
</dbReference>
<feature type="transmembrane region" description="Helical" evidence="6">
    <location>
        <begin position="76"/>
        <end position="95"/>
    </location>
</feature>
<keyword evidence="5 6" id="KW-0472">Membrane</keyword>
<feature type="transmembrane region" description="Helical" evidence="6">
    <location>
        <begin position="282"/>
        <end position="315"/>
    </location>
</feature>
<evidence type="ECO:0000256" key="3">
    <source>
        <dbReference type="ARBA" id="ARBA00022692"/>
    </source>
</evidence>
<evidence type="ECO:0000256" key="2">
    <source>
        <dbReference type="ARBA" id="ARBA00022475"/>
    </source>
</evidence>
<protein>
    <submittedName>
        <fullName evidence="8">MFS transporter</fullName>
    </submittedName>
</protein>
<dbReference type="AlphaFoldDB" id="A0A917L070"/>
<feature type="domain" description="Major facilitator superfamily (MFS) profile" evidence="7">
    <location>
        <begin position="10"/>
        <end position="401"/>
    </location>
</feature>
<organism evidence="8 9">
    <name type="scientific">Neoroseomonas lacus</name>
    <dbReference type="NCBI Taxonomy" id="287609"/>
    <lineage>
        <taxon>Bacteria</taxon>
        <taxon>Pseudomonadati</taxon>
        <taxon>Pseudomonadota</taxon>
        <taxon>Alphaproteobacteria</taxon>
        <taxon>Acetobacterales</taxon>
        <taxon>Acetobacteraceae</taxon>
        <taxon>Neoroseomonas</taxon>
    </lineage>
</organism>
<dbReference type="InterPro" id="IPR020846">
    <property type="entry name" value="MFS_dom"/>
</dbReference>
<dbReference type="Proteomes" id="UP000661507">
    <property type="component" value="Unassembled WGS sequence"/>
</dbReference>
<feature type="transmembrane region" description="Helical" evidence="6">
    <location>
        <begin position="247"/>
        <end position="270"/>
    </location>
</feature>
<evidence type="ECO:0000256" key="4">
    <source>
        <dbReference type="ARBA" id="ARBA00022989"/>
    </source>
</evidence>
<dbReference type="EMBL" id="BMKW01000012">
    <property type="protein sequence ID" value="GGJ33439.1"/>
    <property type="molecule type" value="Genomic_DNA"/>
</dbReference>
<feature type="transmembrane region" description="Helical" evidence="6">
    <location>
        <begin position="12"/>
        <end position="36"/>
    </location>
</feature>
<evidence type="ECO:0000256" key="5">
    <source>
        <dbReference type="ARBA" id="ARBA00023136"/>
    </source>
</evidence>
<keyword evidence="4 6" id="KW-1133">Transmembrane helix</keyword>